<evidence type="ECO:0000313" key="2">
    <source>
        <dbReference type="EMBL" id="ERG96286.1"/>
    </source>
</evidence>
<dbReference type="HOGENOM" id="CLU_2044375_0_0_2"/>
<organism evidence="2 3">
    <name type="scientific">Haloquadratum walsbyi J07HQW2</name>
    <dbReference type="NCBI Taxonomy" id="1238425"/>
    <lineage>
        <taxon>Archaea</taxon>
        <taxon>Methanobacteriati</taxon>
        <taxon>Methanobacteriota</taxon>
        <taxon>Stenosarchaea group</taxon>
        <taxon>Halobacteria</taxon>
        <taxon>Halobacteriales</taxon>
        <taxon>Haloferacaceae</taxon>
        <taxon>Haloquadratum</taxon>
    </lineage>
</organism>
<feature type="region of interest" description="Disordered" evidence="1">
    <location>
        <begin position="45"/>
        <end position="65"/>
    </location>
</feature>
<accession>U1PV63</accession>
<dbReference type="RefSeq" id="WP_021055754.1">
    <property type="nucleotide sequence ID" value="NZ_KE356561.1"/>
</dbReference>
<evidence type="ECO:0000256" key="1">
    <source>
        <dbReference type="SAM" id="MobiDB-lite"/>
    </source>
</evidence>
<reference evidence="2 3" key="1">
    <citation type="journal article" date="2013" name="PLoS ONE">
        <title>Assembly-driven community genomics of a hypersaline microbial ecosystem.</title>
        <authorList>
            <person name="Podell S."/>
            <person name="Ugalde J.A."/>
            <person name="Narasingarao P."/>
            <person name="Banfield J.F."/>
            <person name="Heidelberg K.B."/>
            <person name="Allen E.E."/>
        </authorList>
    </citation>
    <scope>NUCLEOTIDE SEQUENCE [LARGE SCALE GENOMIC DNA]</scope>
    <source>
        <strain evidence="3">J07HQW2</strain>
    </source>
</reference>
<protein>
    <submittedName>
        <fullName evidence="2">Uncharacterized protein</fullName>
    </submittedName>
</protein>
<evidence type="ECO:0000313" key="3">
    <source>
        <dbReference type="Proteomes" id="UP000030710"/>
    </source>
</evidence>
<proteinExistence type="predicted"/>
<feature type="compositionally biased region" description="Polar residues" evidence="1">
    <location>
        <begin position="45"/>
        <end position="58"/>
    </location>
</feature>
<name>U1PV63_9EURY</name>
<dbReference type="Proteomes" id="UP000030710">
    <property type="component" value="Unassembled WGS sequence"/>
</dbReference>
<gene>
    <name evidence="2" type="ORF">J07HQW2_02761</name>
</gene>
<sequence>MLVSDIPDSAVSSADSTAICARRSYPPSLSITIVRQTSPWYTFGQRGQTPICTGTPGRTRTEDTEPVGASLDNLAIIDSAAITHTDAQSPSSTPRRATSAAAIRSSCFVVTDFPVALPAH</sequence>
<dbReference type="AlphaFoldDB" id="U1PV63"/>
<dbReference type="EMBL" id="KE356561">
    <property type="protein sequence ID" value="ERG96286.1"/>
    <property type="molecule type" value="Genomic_DNA"/>
</dbReference>